<dbReference type="InterPro" id="IPR014027">
    <property type="entry name" value="UDP-Glc/GDP-Man_DH_C"/>
</dbReference>
<comment type="similarity">
    <text evidence="3">Belongs to the UDP-glucose/GDP-mannose dehydrogenase family.</text>
</comment>
<dbReference type="Pfam" id="PF00984">
    <property type="entry name" value="UDPG_MGDP_dh"/>
    <property type="match status" value="1"/>
</dbReference>
<dbReference type="GO" id="GO:0016616">
    <property type="term" value="F:oxidoreductase activity, acting on the CH-OH group of donors, NAD or NADP as acceptor"/>
    <property type="evidence" value="ECO:0007669"/>
    <property type="project" value="InterPro"/>
</dbReference>
<reference evidence="5 6" key="1">
    <citation type="submission" date="2016-10" db="EMBL/GenBank/DDBJ databases">
        <authorList>
            <person name="de Groot N.N."/>
        </authorList>
    </citation>
    <scope>NUCLEOTIDE SEQUENCE [LARGE SCALE GENOMIC DNA]</scope>
    <source>
        <strain evidence="5 6">CGMCC 1.7666</strain>
    </source>
</reference>
<dbReference type="NCBIfam" id="TIGR03026">
    <property type="entry name" value="NDP-sugDHase"/>
    <property type="match status" value="1"/>
</dbReference>
<dbReference type="SUPFAM" id="SSF51735">
    <property type="entry name" value="NAD(P)-binding Rossmann-fold domains"/>
    <property type="match status" value="1"/>
</dbReference>
<dbReference type="EMBL" id="FMVJ01000002">
    <property type="protein sequence ID" value="SCX88455.1"/>
    <property type="molecule type" value="Genomic_DNA"/>
</dbReference>
<name>A0A1G5BE64_9HYPH</name>
<evidence type="ECO:0000256" key="1">
    <source>
        <dbReference type="ARBA" id="ARBA00023002"/>
    </source>
</evidence>
<keyword evidence="1" id="KW-0560">Oxidoreductase</keyword>
<dbReference type="InterPro" id="IPR017476">
    <property type="entry name" value="UDP-Glc/GDP-Man"/>
</dbReference>
<dbReference type="GO" id="GO:0016628">
    <property type="term" value="F:oxidoreductase activity, acting on the CH-CH group of donors, NAD or NADP as acceptor"/>
    <property type="evidence" value="ECO:0007669"/>
    <property type="project" value="InterPro"/>
</dbReference>
<dbReference type="STRING" id="549386.SAMN02927923_00211"/>
<evidence type="ECO:0000313" key="5">
    <source>
        <dbReference type="EMBL" id="SCX88455.1"/>
    </source>
</evidence>
<protein>
    <submittedName>
        <fullName evidence="5">UDP-N-acetyl-D-glucosamine dehydrogenase</fullName>
    </submittedName>
</protein>
<dbReference type="GO" id="GO:0051287">
    <property type="term" value="F:NAD binding"/>
    <property type="evidence" value="ECO:0007669"/>
    <property type="project" value="InterPro"/>
</dbReference>
<dbReference type="GO" id="GO:0000271">
    <property type="term" value="P:polysaccharide biosynthetic process"/>
    <property type="evidence" value="ECO:0007669"/>
    <property type="project" value="InterPro"/>
</dbReference>
<evidence type="ECO:0000256" key="3">
    <source>
        <dbReference type="PIRNR" id="PIRNR000124"/>
    </source>
</evidence>
<dbReference type="InterPro" id="IPR028359">
    <property type="entry name" value="UDP_ManNAc/GlcNAc_DH"/>
</dbReference>
<evidence type="ECO:0000313" key="6">
    <source>
        <dbReference type="Proteomes" id="UP000199569"/>
    </source>
</evidence>
<dbReference type="Pfam" id="PF03720">
    <property type="entry name" value="UDPG_MGDP_dh_C"/>
    <property type="match status" value="1"/>
</dbReference>
<dbReference type="Pfam" id="PF03721">
    <property type="entry name" value="UDPG_MGDP_dh_N"/>
    <property type="match status" value="1"/>
</dbReference>
<keyword evidence="6" id="KW-1185">Reference proteome</keyword>
<gene>
    <name evidence="5" type="ORF">SAMN02927923_00211</name>
</gene>
<dbReference type="InterPro" id="IPR008927">
    <property type="entry name" value="6-PGluconate_DH-like_C_sf"/>
</dbReference>
<dbReference type="Proteomes" id="UP000199569">
    <property type="component" value="Unassembled WGS sequence"/>
</dbReference>
<dbReference type="AlphaFoldDB" id="A0A1G5BE64"/>
<dbReference type="InterPro" id="IPR014026">
    <property type="entry name" value="UDP-Glc/GDP-Man_DH_dimer"/>
</dbReference>
<dbReference type="SMART" id="SM00984">
    <property type="entry name" value="UDPG_MGDP_dh_C"/>
    <property type="match status" value="1"/>
</dbReference>
<dbReference type="PIRSF" id="PIRSF000124">
    <property type="entry name" value="UDPglc_GDPman_dh"/>
    <property type="match status" value="1"/>
</dbReference>
<dbReference type="SUPFAM" id="SSF48179">
    <property type="entry name" value="6-phosphogluconate dehydrogenase C-terminal domain-like"/>
    <property type="match status" value="1"/>
</dbReference>
<keyword evidence="2" id="KW-0520">NAD</keyword>
<organism evidence="5 6">
    <name type="scientific">Microvirga guangxiensis</name>
    <dbReference type="NCBI Taxonomy" id="549386"/>
    <lineage>
        <taxon>Bacteria</taxon>
        <taxon>Pseudomonadati</taxon>
        <taxon>Pseudomonadota</taxon>
        <taxon>Alphaproteobacteria</taxon>
        <taxon>Hyphomicrobiales</taxon>
        <taxon>Methylobacteriaceae</taxon>
        <taxon>Microvirga</taxon>
    </lineage>
</organism>
<dbReference type="PIRSF" id="PIRSF500136">
    <property type="entry name" value="UDP_ManNAc_DH"/>
    <property type="match status" value="1"/>
</dbReference>
<dbReference type="InterPro" id="IPR001732">
    <property type="entry name" value="UDP-Glc/GDP-Man_DH_N"/>
</dbReference>
<proteinExistence type="inferred from homology"/>
<dbReference type="Gene3D" id="3.40.50.720">
    <property type="entry name" value="NAD(P)-binding Rossmann-like Domain"/>
    <property type="match status" value="2"/>
</dbReference>
<dbReference type="InterPro" id="IPR036291">
    <property type="entry name" value="NAD(P)-bd_dom_sf"/>
</dbReference>
<dbReference type="SUPFAM" id="SSF52413">
    <property type="entry name" value="UDP-glucose/GDP-mannose dehydrogenase C-terminal domain"/>
    <property type="match status" value="1"/>
</dbReference>
<evidence type="ECO:0000256" key="2">
    <source>
        <dbReference type="ARBA" id="ARBA00023027"/>
    </source>
</evidence>
<dbReference type="PANTHER" id="PTHR43491:SF1">
    <property type="entry name" value="UDP-N-ACETYL-D-MANNOSAMINE DEHYDROGENASE"/>
    <property type="match status" value="1"/>
</dbReference>
<dbReference type="PANTHER" id="PTHR43491">
    <property type="entry name" value="UDP-N-ACETYL-D-MANNOSAMINE DEHYDROGENASE"/>
    <property type="match status" value="1"/>
</dbReference>
<sequence length="453" mass="49165">MPADHVNSAAHAMGVAQLLERFKARQATIGIIGMGYVGLPLALTAAKAGFSVLGFDINATYVERLNRGESYIKHVPSQPIAEAVGGKRLEATNDFSRLAEPDAILICVPTPLTKHREPDLSYVEKTARSIAERLRRGQLIVLESTTYPGTTDEVLKPILEATGLKSGKDFFLAFSPEREDPGNPDFGTSTIPKVVGGDGPEALSLADTLYSQLVVKTVPVSSAATAEAVKLTENIFRAVNIALVNELKVVYAAMGIDVWEVIDAAKTKPFGFMPFYPGPGLGGHCIPIDPFYLTWKAREYDITTRFIELAGQINTHMPYYVVERLAEAVDRSGRAFSGSRILLLGAAYKKNVDDMRESPSLKLIELIEARGASVDYHDPHIPELPPTRKHGPLAGRRSVPLTAENLASYDAVLIATDHDNVDYRLVAGHARLVVDTRNSLAKAGLANDRIVKA</sequence>
<evidence type="ECO:0000259" key="4">
    <source>
        <dbReference type="SMART" id="SM00984"/>
    </source>
</evidence>
<accession>A0A1G5BE64</accession>
<feature type="domain" description="UDP-glucose/GDP-mannose dehydrogenase C-terminal" evidence="4">
    <location>
        <begin position="342"/>
        <end position="442"/>
    </location>
</feature>
<dbReference type="RefSeq" id="WP_425286924.1">
    <property type="nucleotide sequence ID" value="NZ_FMVJ01000002.1"/>
</dbReference>
<dbReference type="InterPro" id="IPR036220">
    <property type="entry name" value="UDP-Glc/GDP-Man_DH_C_sf"/>
</dbReference>